<name>A0ABY4KVG8_9PSED</name>
<evidence type="ECO:0000313" key="9">
    <source>
        <dbReference type="EMBL" id="UPQ84856.1"/>
    </source>
</evidence>
<evidence type="ECO:0000256" key="6">
    <source>
        <dbReference type="ARBA" id="ARBA00023139"/>
    </source>
</evidence>
<keyword evidence="4" id="KW-0812">Transmembrane</keyword>
<evidence type="ECO:0000256" key="4">
    <source>
        <dbReference type="ARBA" id="ARBA00022692"/>
    </source>
</evidence>
<keyword evidence="7" id="KW-0998">Cell outer membrane</keyword>
<dbReference type="Proteomes" id="UP000831189">
    <property type="component" value="Chromosome"/>
</dbReference>
<dbReference type="Pfam" id="PF02321">
    <property type="entry name" value="OEP"/>
    <property type="match status" value="1"/>
</dbReference>
<evidence type="ECO:0000256" key="7">
    <source>
        <dbReference type="ARBA" id="ARBA00023237"/>
    </source>
</evidence>
<dbReference type="PANTHER" id="PTHR30203:SF24">
    <property type="entry name" value="BLR4935 PROTEIN"/>
    <property type="match status" value="1"/>
</dbReference>
<dbReference type="InterPro" id="IPR003423">
    <property type="entry name" value="OMP_efflux"/>
</dbReference>
<evidence type="ECO:0000256" key="1">
    <source>
        <dbReference type="ARBA" id="ARBA00004442"/>
    </source>
</evidence>
<dbReference type="InterPro" id="IPR010131">
    <property type="entry name" value="MdtP/NodT-like"/>
</dbReference>
<dbReference type="SUPFAM" id="SSF56954">
    <property type="entry name" value="Outer membrane efflux proteins (OEP)"/>
    <property type="match status" value="1"/>
</dbReference>
<evidence type="ECO:0000256" key="5">
    <source>
        <dbReference type="ARBA" id="ARBA00023136"/>
    </source>
</evidence>
<reference evidence="9 10" key="1">
    <citation type="submission" date="2022-04" db="EMBL/GenBank/DDBJ databases">
        <title>Pseudomonas knackmussii B09-2.</title>
        <authorList>
            <person name="Deng Y."/>
        </authorList>
    </citation>
    <scope>NUCLEOTIDE SEQUENCE [LARGE SCALE GENOMIC DNA]</scope>
    <source>
        <strain evidence="9 10">B09-2</strain>
    </source>
</reference>
<dbReference type="EMBL" id="CP096208">
    <property type="protein sequence ID" value="UPQ84856.1"/>
    <property type="molecule type" value="Genomic_DNA"/>
</dbReference>
<protein>
    <submittedName>
        <fullName evidence="9">TolC family protein</fullName>
    </submittedName>
</protein>
<keyword evidence="6" id="KW-0564">Palmitate</keyword>
<dbReference type="Gene3D" id="1.20.1600.10">
    <property type="entry name" value="Outer membrane efflux proteins (OEP)"/>
    <property type="match status" value="1"/>
</dbReference>
<comment type="subcellular location">
    <subcellularLocation>
        <location evidence="1">Cell outer membrane</location>
    </subcellularLocation>
</comment>
<comment type="similarity">
    <text evidence="2">Belongs to the outer membrane factor (OMF) (TC 1.B.17) family.</text>
</comment>
<evidence type="ECO:0000256" key="2">
    <source>
        <dbReference type="ARBA" id="ARBA00007613"/>
    </source>
</evidence>
<dbReference type="PANTHER" id="PTHR30203">
    <property type="entry name" value="OUTER MEMBRANE CATION EFFLUX PROTEIN"/>
    <property type="match status" value="1"/>
</dbReference>
<organism evidence="9 10">
    <name type="scientific">Pseudomonas knackmussii</name>
    <dbReference type="NCBI Taxonomy" id="65741"/>
    <lineage>
        <taxon>Bacteria</taxon>
        <taxon>Pseudomonadati</taxon>
        <taxon>Pseudomonadota</taxon>
        <taxon>Gammaproteobacteria</taxon>
        <taxon>Pseudomonadales</taxon>
        <taxon>Pseudomonadaceae</taxon>
        <taxon>Pseudomonas</taxon>
    </lineage>
</organism>
<keyword evidence="3" id="KW-1134">Transmembrane beta strand</keyword>
<keyword evidence="5" id="KW-0472">Membrane</keyword>
<evidence type="ECO:0000256" key="3">
    <source>
        <dbReference type="ARBA" id="ARBA00022452"/>
    </source>
</evidence>
<gene>
    <name evidence="9" type="ORF">M0M42_10605</name>
</gene>
<sequence>MLVPISAAALTFENALQLAERHSPSLQAEASKLIAAKQSATPAGELPDPKLLLGLQNLPIDGDAAWRPGEDGMTMQMIGLMQEVPNRDKREARVELAQAGISRAEAERHIEALKVRQATAQAWIATHTVERKQHLFSTLYDENRLLAETVQAKIAGGRGEVADVVIPRQEAALLAEREDELVQLRSQARATLTRWIGEAGQQPLSGNLPGWSVDEQGMLARVQTHPELAAYDPMLRQAQARIGEATAETKPDWSWEVDYLKRGREYGDMVNLTFSFDLPIFPRSRQSPRIAARHAQFNQLEAEREASQRAFAEQLSVELAELQRIQRALTRTVETFLPLAQERADLALAGYRAGTSELDTVLDARRELIETRLKQIDLEGLHALAAARLYFAYGDAP</sequence>
<evidence type="ECO:0000256" key="8">
    <source>
        <dbReference type="ARBA" id="ARBA00023288"/>
    </source>
</evidence>
<accession>A0ABY4KVG8</accession>
<keyword evidence="10" id="KW-1185">Reference proteome</keyword>
<proteinExistence type="inferred from homology"/>
<evidence type="ECO:0000313" key="10">
    <source>
        <dbReference type="Proteomes" id="UP000831189"/>
    </source>
</evidence>
<keyword evidence="8" id="KW-0449">Lipoprotein</keyword>